<keyword evidence="2" id="KW-1185">Reference proteome</keyword>
<organism evidence="1 2">
    <name type="scientific">Gossypium darwinii</name>
    <name type="common">Darwin's cotton</name>
    <name type="synonym">Gossypium barbadense var. darwinii</name>
    <dbReference type="NCBI Taxonomy" id="34276"/>
    <lineage>
        <taxon>Eukaryota</taxon>
        <taxon>Viridiplantae</taxon>
        <taxon>Streptophyta</taxon>
        <taxon>Embryophyta</taxon>
        <taxon>Tracheophyta</taxon>
        <taxon>Spermatophyta</taxon>
        <taxon>Magnoliopsida</taxon>
        <taxon>eudicotyledons</taxon>
        <taxon>Gunneridae</taxon>
        <taxon>Pentapetalae</taxon>
        <taxon>rosids</taxon>
        <taxon>malvids</taxon>
        <taxon>Malvales</taxon>
        <taxon>Malvaceae</taxon>
        <taxon>Malvoideae</taxon>
        <taxon>Gossypium</taxon>
    </lineage>
</organism>
<dbReference type="Proteomes" id="UP000323506">
    <property type="component" value="Chromosome A09"/>
</dbReference>
<evidence type="ECO:0000313" key="2">
    <source>
        <dbReference type="Proteomes" id="UP000323506"/>
    </source>
</evidence>
<evidence type="ECO:0000313" key="1">
    <source>
        <dbReference type="EMBL" id="TYH00730.1"/>
    </source>
</evidence>
<proteinExistence type="predicted"/>
<name>A0A5D2F680_GOSDA</name>
<accession>A0A5D2F680</accession>
<gene>
    <name evidence="1" type="ORF">ES288_A09G002100v1</name>
</gene>
<reference evidence="1 2" key="1">
    <citation type="submission" date="2019-06" db="EMBL/GenBank/DDBJ databases">
        <title>WGS assembly of Gossypium darwinii.</title>
        <authorList>
            <person name="Chen Z.J."/>
            <person name="Sreedasyam A."/>
            <person name="Ando A."/>
            <person name="Song Q."/>
            <person name="De L."/>
            <person name="Hulse-Kemp A."/>
            <person name="Ding M."/>
            <person name="Ye W."/>
            <person name="Kirkbride R."/>
            <person name="Jenkins J."/>
            <person name="Plott C."/>
            <person name="Lovell J."/>
            <person name="Lin Y.-M."/>
            <person name="Vaughn R."/>
            <person name="Liu B."/>
            <person name="Li W."/>
            <person name="Simpson S."/>
            <person name="Scheffler B."/>
            <person name="Saski C."/>
            <person name="Grover C."/>
            <person name="Hu G."/>
            <person name="Conover J."/>
            <person name="Carlson J."/>
            <person name="Shu S."/>
            <person name="Boston L."/>
            <person name="Williams M."/>
            <person name="Peterson D."/>
            <person name="Mcgee K."/>
            <person name="Jones D."/>
            <person name="Wendel J."/>
            <person name="Stelly D."/>
            <person name="Grimwood J."/>
            <person name="Schmutz J."/>
        </authorList>
    </citation>
    <scope>NUCLEOTIDE SEQUENCE [LARGE SCALE GENOMIC DNA]</scope>
    <source>
        <strain evidence="1">1808015.09</strain>
    </source>
</reference>
<protein>
    <submittedName>
        <fullName evidence="1">Uncharacterized protein</fullName>
    </submittedName>
</protein>
<dbReference type="AlphaFoldDB" id="A0A5D2F680"/>
<dbReference type="EMBL" id="CM017696">
    <property type="protein sequence ID" value="TYH00730.1"/>
    <property type="molecule type" value="Genomic_DNA"/>
</dbReference>
<sequence length="84" mass="9587">MSDMQGPISDLSSLSPFIFLIIVKESHSISTIGRVTNKPSSTSCKHTIIYTAKEYVLVKPSTMFPQQWYCFSSYVFHQVFECKN</sequence>